<evidence type="ECO:0000256" key="12">
    <source>
        <dbReference type="ARBA" id="ARBA00047712"/>
    </source>
</evidence>
<evidence type="ECO:0000256" key="11">
    <source>
        <dbReference type="ARBA" id="ARBA00023027"/>
    </source>
</evidence>
<feature type="domain" description="NADH-ubiquinone oxidoreductase 51kDa subunit iron-sulphur binding" evidence="14">
    <location>
        <begin position="346"/>
        <end position="391"/>
    </location>
</feature>
<dbReference type="GO" id="GO:0051539">
    <property type="term" value="F:4 iron, 4 sulfur cluster binding"/>
    <property type="evidence" value="ECO:0007669"/>
    <property type="project" value="UniProtKB-UniRule"/>
</dbReference>
<comment type="similarity">
    <text evidence="3 13">Belongs to the complex I 51 kDa subunit family.</text>
</comment>
<dbReference type="SMART" id="SM00928">
    <property type="entry name" value="NADH_4Fe-4S"/>
    <property type="match status" value="1"/>
</dbReference>
<dbReference type="RefSeq" id="WP_076587573.1">
    <property type="nucleotide sequence ID" value="NZ_FTLW01000004.1"/>
</dbReference>
<evidence type="ECO:0000256" key="5">
    <source>
        <dbReference type="ARBA" id="ARBA00022630"/>
    </source>
</evidence>
<gene>
    <name evidence="15" type="ORF">SAMN05421546_1889</name>
</gene>
<evidence type="ECO:0000313" key="15">
    <source>
        <dbReference type="EMBL" id="SIQ81722.1"/>
    </source>
</evidence>
<dbReference type="NCBIfam" id="NF010120">
    <property type="entry name" value="PRK13596.1"/>
    <property type="match status" value="1"/>
</dbReference>
<dbReference type="EC" id="7.1.1.-" evidence="13"/>
<evidence type="ECO:0000256" key="3">
    <source>
        <dbReference type="ARBA" id="ARBA00007523"/>
    </source>
</evidence>
<dbReference type="GO" id="GO:0048038">
    <property type="term" value="F:quinone binding"/>
    <property type="evidence" value="ECO:0007669"/>
    <property type="project" value="UniProtKB-KW"/>
</dbReference>
<evidence type="ECO:0000256" key="10">
    <source>
        <dbReference type="ARBA" id="ARBA00023014"/>
    </source>
</evidence>
<dbReference type="PROSITE" id="PS00644">
    <property type="entry name" value="COMPLEX1_51K_1"/>
    <property type="match status" value="1"/>
</dbReference>
<evidence type="ECO:0000313" key="16">
    <source>
        <dbReference type="Proteomes" id="UP000241788"/>
    </source>
</evidence>
<keyword evidence="6 13" id="KW-0288">FMN</keyword>
<proteinExistence type="inferred from homology"/>
<keyword evidence="13" id="KW-0874">Quinone</keyword>
<keyword evidence="10 13" id="KW-0411">Iron-sulfur</keyword>
<evidence type="ECO:0000259" key="14">
    <source>
        <dbReference type="SMART" id="SM00928"/>
    </source>
</evidence>
<keyword evidence="11 13" id="KW-0520">NAD</keyword>
<dbReference type="GO" id="GO:0003954">
    <property type="term" value="F:NADH dehydrogenase activity"/>
    <property type="evidence" value="ECO:0007669"/>
    <property type="project" value="TreeGrafter"/>
</dbReference>
<keyword evidence="8" id="KW-1278">Translocase</keyword>
<dbReference type="InterPro" id="IPR019575">
    <property type="entry name" value="Nuop51_4Fe4S-bd"/>
</dbReference>
<evidence type="ECO:0000256" key="9">
    <source>
        <dbReference type="ARBA" id="ARBA00023004"/>
    </source>
</evidence>
<dbReference type="NCBIfam" id="TIGR01959">
    <property type="entry name" value="nuoF_fam"/>
    <property type="match status" value="1"/>
</dbReference>
<sequence length="453" mass="49390">MAHHAHYSEGYGPVGPAPTEHNVVYTTLHFDKPWSYDNYLKTGGYAALRKVLEEKIPPGDVIEMVKASGLRGRGGAGFPTGLKWSFMPKGDMQKYILCNSDESEPGTAKDRDILRYNPHAVVEGMALACYATGSSVAYNYLRGEFHHEPFEHFESALKEAYEHGWLGKNILGSGIDIDIYAALGAGAYICGEETAMMESLEGKKGQPRFKPPFPANFGLYGKPTTINNTETYASVPAIIRNGAEWFANLGIPNNGGPKVFSVSGNVAKPGNYEIRLGTPFADLLQLAGGMREGRKLKAVIPGGSSMKVLPADTMMACTMDYDSIGKAGSGLGSGAVIVMDDTACMVRACHRISRFYFKESCGQCTPCREGTGWMYRLLSRIVNMEATLEDLQMLRASAGQIEGHTICAFGEAAAWPVQGFLHHFWDEFEYAIVNKRFLVDDQQNGTVVAKEAA</sequence>
<dbReference type="GO" id="GO:0010181">
    <property type="term" value="F:FMN binding"/>
    <property type="evidence" value="ECO:0007669"/>
    <property type="project" value="InterPro"/>
</dbReference>
<dbReference type="SUPFAM" id="SSF140490">
    <property type="entry name" value="Nqo1C-terminal domain-like"/>
    <property type="match status" value="1"/>
</dbReference>
<accession>A0A1N6VV73</accession>
<comment type="cofactor">
    <cofactor evidence="1 13">
        <name>FMN</name>
        <dbReference type="ChEBI" id="CHEBI:58210"/>
    </cofactor>
</comment>
<dbReference type="PROSITE" id="PS00645">
    <property type="entry name" value="COMPLEX1_51K_2"/>
    <property type="match status" value="1"/>
</dbReference>
<dbReference type="OrthoDB" id="9805533at2"/>
<evidence type="ECO:0000256" key="8">
    <source>
        <dbReference type="ARBA" id="ARBA00022967"/>
    </source>
</evidence>
<dbReference type="SUPFAM" id="SSF142019">
    <property type="entry name" value="Nqo1 FMN-binding domain-like"/>
    <property type="match status" value="1"/>
</dbReference>
<dbReference type="InterPro" id="IPR050837">
    <property type="entry name" value="ComplexI_51kDa_subunit"/>
</dbReference>
<evidence type="ECO:0000256" key="13">
    <source>
        <dbReference type="RuleBase" id="RU364066"/>
    </source>
</evidence>
<dbReference type="InterPro" id="IPR001949">
    <property type="entry name" value="NADH-UbQ_OxRdtase_51kDa_CS"/>
</dbReference>
<dbReference type="PANTHER" id="PTHR11780:SF10">
    <property type="entry name" value="NADH DEHYDROGENASE [UBIQUINONE] FLAVOPROTEIN 1, MITOCHONDRIAL"/>
    <property type="match status" value="1"/>
</dbReference>
<dbReference type="InterPro" id="IPR019554">
    <property type="entry name" value="Soluble_ligand-bd"/>
</dbReference>
<dbReference type="Proteomes" id="UP000241788">
    <property type="component" value="Unassembled WGS sequence"/>
</dbReference>
<dbReference type="PANTHER" id="PTHR11780">
    <property type="entry name" value="NADH-UBIQUINONE OXIDOREDUCTASE FLAVOPROTEIN 1 NDUFV1"/>
    <property type="match status" value="1"/>
</dbReference>
<dbReference type="Pfam" id="PF10589">
    <property type="entry name" value="NADH_4Fe-4S"/>
    <property type="match status" value="1"/>
</dbReference>
<dbReference type="STRING" id="1604334.SAMN05421546_1889"/>
<dbReference type="Gene3D" id="6.10.250.1450">
    <property type="match status" value="1"/>
</dbReference>
<keyword evidence="5 13" id="KW-0285">Flavoprotein</keyword>
<keyword evidence="4 13" id="KW-0004">4Fe-4S</keyword>
<dbReference type="Pfam" id="PF01512">
    <property type="entry name" value="Complex1_51K"/>
    <property type="match status" value="1"/>
</dbReference>
<dbReference type="Gene3D" id="1.20.1440.230">
    <property type="entry name" value="NADH-ubiquinone oxidoreductase 51kDa subunit, iron-sulphur binding domain"/>
    <property type="match status" value="1"/>
</dbReference>
<dbReference type="FunFam" id="1.20.1440.230:FF:000001">
    <property type="entry name" value="Mitochondrial NADH dehydrogenase flavoprotein 1"/>
    <property type="match status" value="1"/>
</dbReference>
<comment type="function">
    <text evidence="13">NDH-1 shuttles electrons from NADH, via FMN and iron-sulfur (Fe-S) centers, to quinones in the respiratory chain.</text>
</comment>
<dbReference type="FunFam" id="3.40.50.11540:FF:000001">
    <property type="entry name" value="NADH dehydrogenase [ubiquinone] flavoprotein 1, mitochondrial"/>
    <property type="match status" value="1"/>
</dbReference>
<dbReference type="GO" id="GO:0008137">
    <property type="term" value="F:NADH dehydrogenase (ubiquinone) activity"/>
    <property type="evidence" value="ECO:0007669"/>
    <property type="project" value="InterPro"/>
</dbReference>
<dbReference type="GO" id="GO:0045333">
    <property type="term" value="P:cellular respiration"/>
    <property type="evidence" value="ECO:0007669"/>
    <property type="project" value="TreeGrafter"/>
</dbReference>
<dbReference type="Gene3D" id="3.40.50.11540">
    <property type="entry name" value="NADH-ubiquinone oxidoreductase 51kDa subunit"/>
    <property type="match status" value="1"/>
</dbReference>
<comment type="cofactor">
    <cofactor evidence="2 13">
        <name>[4Fe-4S] cluster</name>
        <dbReference type="ChEBI" id="CHEBI:49883"/>
    </cofactor>
</comment>
<dbReference type="Pfam" id="PF10531">
    <property type="entry name" value="SLBB"/>
    <property type="match status" value="1"/>
</dbReference>
<dbReference type="InterPro" id="IPR037207">
    <property type="entry name" value="Nuop51_4Fe4S-bd_sf"/>
</dbReference>
<keyword evidence="16" id="KW-1185">Reference proteome</keyword>
<dbReference type="EMBL" id="FTLW01000004">
    <property type="protein sequence ID" value="SIQ81722.1"/>
    <property type="molecule type" value="Genomic_DNA"/>
</dbReference>
<dbReference type="SUPFAM" id="SSF142984">
    <property type="entry name" value="Nqo1 middle domain-like"/>
    <property type="match status" value="1"/>
</dbReference>
<keyword evidence="9 13" id="KW-0408">Iron</keyword>
<organism evidence="15 16">
    <name type="scientific">Solilutibacter tolerans</name>
    <dbReference type="NCBI Taxonomy" id="1604334"/>
    <lineage>
        <taxon>Bacteria</taxon>
        <taxon>Pseudomonadati</taxon>
        <taxon>Pseudomonadota</taxon>
        <taxon>Gammaproteobacteria</taxon>
        <taxon>Lysobacterales</taxon>
        <taxon>Lysobacteraceae</taxon>
        <taxon>Solilutibacter</taxon>
    </lineage>
</organism>
<protein>
    <recommendedName>
        <fullName evidence="13">NADH-quinone oxidoreductase subunit F</fullName>
        <ecNumber evidence="13">7.1.1.-</ecNumber>
    </recommendedName>
</protein>
<evidence type="ECO:0000256" key="7">
    <source>
        <dbReference type="ARBA" id="ARBA00022723"/>
    </source>
</evidence>
<evidence type="ECO:0000256" key="2">
    <source>
        <dbReference type="ARBA" id="ARBA00001966"/>
    </source>
</evidence>
<dbReference type="InterPro" id="IPR011537">
    <property type="entry name" value="NADH-UbQ_OxRdtase_suF"/>
</dbReference>
<dbReference type="Gene3D" id="3.10.20.600">
    <property type="match status" value="1"/>
</dbReference>
<keyword evidence="7 13" id="KW-0479">Metal-binding</keyword>
<name>A0A1N6VV73_9GAMM</name>
<reference evidence="16" key="1">
    <citation type="submission" date="2017-01" db="EMBL/GenBank/DDBJ databases">
        <authorList>
            <person name="Varghese N."/>
            <person name="Submissions S."/>
        </authorList>
    </citation>
    <scope>NUCLEOTIDE SEQUENCE [LARGE SCALE GENOMIC DNA]</scope>
    <source>
        <strain evidence="16">UM1</strain>
    </source>
</reference>
<dbReference type="InterPro" id="IPR037225">
    <property type="entry name" value="Nuo51_FMN-bd_sf"/>
</dbReference>
<dbReference type="GO" id="GO:0046872">
    <property type="term" value="F:metal ion binding"/>
    <property type="evidence" value="ECO:0007669"/>
    <property type="project" value="UniProtKB-KW"/>
</dbReference>
<dbReference type="AlphaFoldDB" id="A0A1N6VV73"/>
<evidence type="ECO:0000256" key="4">
    <source>
        <dbReference type="ARBA" id="ARBA00022485"/>
    </source>
</evidence>
<dbReference type="GO" id="GO:0051287">
    <property type="term" value="F:NAD binding"/>
    <property type="evidence" value="ECO:0007669"/>
    <property type="project" value="UniProtKB-UniRule"/>
</dbReference>
<evidence type="ECO:0000256" key="6">
    <source>
        <dbReference type="ARBA" id="ARBA00022643"/>
    </source>
</evidence>
<dbReference type="InterPro" id="IPR011538">
    <property type="entry name" value="Nuo51_FMN-bd"/>
</dbReference>
<comment type="catalytic activity">
    <reaction evidence="12 13">
        <text>a quinone + NADH + 5 H(+)(in) = a quinol + NAD(+) + 4 H(+)(out)</text>
        <dbReference type="Rhea" id="RHEA:57888"/>
        <dbReference type="ChEBI" id="CHEBI:15378"/>
        <dbReference type="ChEBI" id="CHEBI:24646"/>
        <dbReference type="ChEBI" id="CHEBI:57540"/>
        <dbReference type="ChEBI" id="CHEBI:57945"/>
        <dbReference type="ChEBI" id="CHEBI:132124"/>
    </reaction>
</comment>
<evidence type="ECO:0000256" key="1">
    <source>
        <dbReference type="ARBA" id="ARBA00001917"/>
    </source>
</evidence>